<evidence type="ECO:0000313" key="1">
    <source>
        <dbReference type="EMBL" id="QJT08511.1"/>
    </source>
</evidence>
<proteinExistence type="predicted"/>
<sequence length="79" mass="8862">MSFSMQSAWDIILSAERFSNTDISKTVRAQYASWKSTQHMGRALPFAVHPGERTIEPFIFETAADALEQLSGKLISERA</sequence>
<reference evidence="2 3" key="1">
    <citation type="submission" date="2018-06" db="EMBL/GenBank/DDBJ databases">
        <title>Complete genome of Desulfovibrio marinus P48SEP.</title>
        <authorList>
            <person name="Crispim J.S."/>
            <person name="Vidigal P.M.P."/>
            <person name="Silva L.C.F."/>
            <person name="Araujo L.C."/>
            <person name="Laguardia C.N."/>
            <person name="Dias R.S."/>
            <person name="Sousa M.P."/>
            <person name="Paula S.O."/>
            <person name="Silva C."/>
        </authorList>
    </citation>
    <scope>NUCLEOTIDE SEQUENCE [LARGE SCALE GENOMIC DNA]</scope>
    <source>
        <strain evidence="2 3">P48SEP</strain>
    </source>
</reference>
<dbReference type="EMBL" id="CP039543">
    <property type="protein sequence ID" value="QJT08511.1"/>
    <property type="molecule type" value="Genomic_DNA"/>
</dbReference>
<dbReference type="AlphaFoldDB" id="A0A6P1ZFS1"/>
<evidence type="ECO:0000313" key="4">
    <source>
        <dbReference type="Proteomes" id="UP000503251"/>
    </source>
</evidence>
<reference evidence="1 4" key="2">
    <citation type="submission" date="2019-04" db="EMBL/GenBank/DDBJ databases">
        <title>Isolation and culture of sulfate reducing bacteria from the cold seep of the South China Sea.</title>
        <authorList>
            <person name="Sun C."/>
            <person name="Liu R."/>
        </authorList>
    </citation>
    <scope>NUCLEOTIDE SEQUENCE [LARGE SCALE GENOMIC DNA]</scope>
    <source>
        <strain evidence="1 4">CS1</strain>
    </source>
</reference>
<protein>
    <submittedName>
        <fullName evidence="2">Uncharacterized protein</fullName>
    </submittedName>
</protein>
<organism evidence="2 3">
    <name type="scientific">Oceanidesulfovibrio marinus</name>
    <dbReference type="NCBI Taxonomy" id="370038"/>
    <lineage>
        <taxon>Bacteria</taxon>
        <taxon>Pseudomonadati</taxon>
        <taxon>Thermodesulfobacteriota</taxon>
        <taxon>Desulfovibrionia</taxon>
        <taxon>Desulfovibrionales</taxon>
        <taxon>Desulfovibrionaceae</taxon>
        <taxon>Oceanidesulfovibrio</taxon>
    </lineage>
</organism>
<name>A0A6P1ZFS1_9BACT</name>
<dbReference type="Proteomes" id="UP000503251">
    <property type="component" value="Chromosome"/>
</dbReference>
<evidence type="ECO:0000313" key="3">
    <source>
        <dbReference type="Proteomes" id="UP000434052"/>
    </source>
</evidence>
<dbReference type="EMBL" id="QMIF01000008">
    <property type="protein sequence ID" value="TVM33021.1"/>
    <property type="molecule type" value="Genomic_DNA"/>
</dbReference>
<gene>
    <name evidence="2" type="ORF">DQK91_12710</name>
    <name evidence="1" type="ORF">E8L03_06040</name>
</gene>
<dbReference type="RefSeq" id="WP_144305749.1">
    <property type="nucleotide sequence ID" value="NZ_CP039543.1"/>
</dbReference>
<keyword evidence="4" id="KW-1185">Reference proteome</keyword>
<evidence type="ECO:0000313" key="2">
    <source>
        <dbReference type="EMBL" id="TVM33021.1"/>
    </source>
</evidence>
<dbReference type="Proteomes" id="UP000434052">
    <property type="component" value="Unassembled WGS sequence"/>
</dbReference>
<dbReference type="OrthoDB" id="9850450at2"/>
<accession>A0A6P1ZFS1</accession>